<evidence type="ECO:0000313" key="2">
    <source>
        <dbReference type="Proteomes" id="UP000324800"/>
    </source>
</evidence>
<name>A0A5J4WHB9_9EUKA</name>
<evidence type="ECO:0000313" key="1">
    <source>
        <dbReference type="EMBL" id="KAA6394301.1"/>
    </source>
</evidence>
<dbReference type="AlphaFoldDB" id="A0A5J4WHB9"/>
<dbReference type="Proteomes" id="UP000324800">
    <property type="component" value="Unassembled WGS sequence"/>
</dbReference>
<organism evidence="1 2">
    <name type="scientific">Streblomastix strix</name>
    <dbReference type="NCBI Taxonomy" id="222440"/>
    <lineage>
        <taxon>Eukaryota</taxon>
        <taxon>Metamonada</taxon>
        <taxon>Preaxostyla</taxon>
        <taxon>Oxymonadida</taxon>
        <taxon>Streblomastigidae</taxon>
        <taxon>Streblomastix</taxon>
    </lineage>
</organism>
<gene>
    <name evidence="1" type="ORF">EZS28_010172</name>
</gene>
<comment type="caution">
    <text evidence="1">The sequence shown here is derived from an EMBL/GenBank/DDBJ whole genome shotgun (WGS) entry which is preliminary data.</text>
</comment>
<reference evidence="1 2" key="1">
    <citation type="submission" date="2019-03" db="EMBL/GenBank/DDBJ databases">
        <title>Single cell metagenomics reveals metabolic interactions within the superorganism composed of flagellate Streblomastix strix and complex community of Bacteroidetes bacteria on its surface.</title>
        <authorList>
            <person name="Treitli S.C."/>
            <person name="Kolisko M."/>
            <person name="Husnik F."/>
            <person name="Keeling P."/>
            <person name="Hampl V."/>
        </authorList>
    </citation>
    <scope>NUCLEOTIDE SEQUENCE [LARGE SCALE GENOMIC DNA]</scope>
    <source>
        <strain evidence="1">ST1C</strain>
    </source>
</reference>
<sequence length="68" mass="7303">MNAQPYMVLVDMELRMRQMLQLLLLLTFRSILLENISYSASLPAVAAAIAASIVVVATGSDSGFSADI</sequence>
<dbReference type="EMBL" id="SNRW01001979">
    <property type="protein sequence ID" value="KAA6394301.1"/>
    <property type="molecule type" value="Genomic_DNA"/>
</dbReference>
<proteinExistence type="predicted"/>
<protein>
    <submittedName>
        <fullName evidence="1">Uncharacterized protein</fullName>
    </submittedName>
</protein>
<accession>A0A5J4WHB9</accession>